<feature type="transmembrane region" description="Helical" evidence="8">
    <location>
        <begin position="264"/>
        <end position="281"/>
    </location>
</feature>
<feature type="domain" description="ABC transmembrane type-1" evidence="9">
    <location>
        <begin position="162"/>
        <end position="505"/>
    </location>
</feature>
<evidence type="ECO:0000256" key="5">
    <source>
        <dbReference type="ARBA" id="ARBA00022840"/>
    </source>
</evidence>
<proteinExistence type="predicted"/>
<keyword evidence="7 8" id="KW-0472">Membrane</keyword>
<dbReference type="InterPro" id="IPR050173">
    <property type="entry name" value="ABC_transporter_C-like"/>
</dbReference>
<protein>
    <recommendedName>
        <fullName evidence="9">ABC transmembrane type-1 domain-containing protein</fullName>
    </recommendedName>
</protein>
<feature type="transmembrane region" description="Helical" evidence="8">
    <location>
        <begin position="157"/>
        <end position="175"/>
    </location>
</feature>
<dbReference type="Gene3D" id="1.20.1560.10">
    <property type="entry name" value="ABC transporter type 1, transmembrane domain"/>
    <property type="match status" value="1"/>
</dbReference>
<evidence type="ECO:0000256" key="1">
    <source>
        <dbReference type="ARBA" id="ARBA00022448"/>
    </source>
</evidence>
<dbReference type="Proteomes" id="UP001151295">
    <property type="component" value="Unassembled WGS sequence"/>
</dbReference>
<dbReference type="SUPFAM" id="SSF90123">
    <property type="entry name" value="ABC transporter transmembrane region"/>
    <property type="match status" value="1"/>
</dbReference>
<feature type="transmembrane region" description="Helical" evidence="8">
    <location>
        <begin position="366"/>
        <end position="386"/>
    </location>
</feature>
<keyword evidence="2 8" id="KW-0812">Transmembrane</keyword>
<reference evidence="10" key="1">
    <citation type="submission" date="2022-07" db="EMBL/GenBank/DDBJ databases">
        <title>Phylogenomic reconstructions and comparative analyses of Kickxellomycotina fungi.</title>
        <authorList>
            <person name="Reynolds N.K."/>
            <person name="Stajich J.E."/>
            <person name="Barry K."/>
            <person name="Grigoriev I.V."/>
            <person name="Crous P."/>
            <person name="Smith M.E."/>
        </authorList>
    </citation>
    <scope>NUCLEOTIDE SEQUENCE</scope>
    <source>
        <strain evidence="10">BCRC 34882</strain>
    </source>
</reference>
<evidence type="ECO:0000313" key="10">
    <source>
        <dbReference type="EMBL" id="KAJ1985487.1"/>
    </source>
</evidence>
<feature type="non-terminal residue" evidence="10">
    <location>
        <position position="553"/>
    </location>
</feature>
<keyword evidence="1" id="KW-0813">Transport</keyword>
<dbReference type="PANTHER" id="PTHR24223">
    <property type="entry name" value="ATP-BINDING CASSETTE SUB-FAMILY C"/>
    <property type="match status" value="1"/>
</dbReference>
<name>A0ABQ8PCF9_9FUNG</name>
<evidence type="ECO:0000256" key="3">
    <source>
        <dbReference type="ARBA" id="ARBA00022737"/>
    </source>
</evidence>
<dbReference type="PANTHER" id="PTHR24223:SF353">
    <property type="entry name" value="ABC TRANSPORTER ATP-BINDING PROTEIN_PERMEASE VMR1-RELATED"/>
    <property type="match status" value="1"/>
</dbReference>
<keyword evidence="3" id="KW-0677">Repeat</keyword>
<comment type="caution">
    <text evidence="10">The sequence shown here is derived from an EMBL/GenBank/DDBJ whole genome shotgun (WGS) entry which is preliminary data.</text>
</comment>
<evidence type="ECO:0000256" key="4">
    <source>
        <dbReference type="ARBA" id="ARBA00022741"/>
    </source>
</evidence>
<keyword evidence="5" id="KW-0067">ATP-binding</keyword>
<evidence type="ECO:0000256" key="8">
    <source>
        <dbReference type="SAM" id="Phobius"/>
    </source>
</evidence>
<evidence type="ECO:0000259" key="9">
    <source>
        <dbReference type="PROSITE" id="PS50929"/>
    </source>
</evidence>
<feature type="transmembrane region" description="Helical" evidence="8">
    <location>
        <begin position="340"/>
        <end position="360"/>
    </location>
</feature>
<keyword evidence="6 8" id="KW-1133">Transmembrane helix</keyword>
<evidence type="ECO:0000256" key="2">
    <source>
        <dbReference type="ARBA" id="ARBA00022692"/>
    </source>
</evidence>
<dbReference type="CDD" id="cd18604">
    <property type="entry name" value="ABC_6TM_VMR1_D2_like"/>
    <property type="match status" value="1"/>
</dbReference>
<dbReference type="Pfam" id="PF00664">
    <property type="entry name" value="ABC_membrane"/>
    <property type="match status" value="1"/>
</dbReference>
<dbReference type="InterPro" id="IPR011527">
    <property type="entry name" value="ABC1_TM_dom"/>
</dbReference>
<evidence type="ECO:0000313" key="11">
    <source>
        <dbReference type="Proteomes" id="UP001151295"/>
    </source>
</evidence>
<evidence type="ECO:0000256" key="7">
    <source>
        <dbReference type="ARBA" id="ARBA00023136"/>
    </source>
</evidence>
<dbReference type="InterPro" id="IPR036640">
    <property type="entry name" value="ABC1_TM_sf"/>
</dbReference>
<dbReference type="PROSITE" id="PS50929">
    <property type="entry name" value="ABC_TM1F"/>
    <property type="match status" value="1"/>
</dbReference>
<dbReference type="EMBL" id="JANBQD010000288">
    <property type="protein sequence ID" value="KAJ1985487.1"/>
    <property type="molecule type" value="Genomic_DNA"/>
</dbReference>
<organism evidence="10 11">
    <name type="scientific">Coemansia umbellata</name>
    <dbReference type="NCBI Taxonomy" id="1424467"/>
    <lineage>
        <taxon>Eukaryota</taxon>
        <taxon>Fungi</taxon>
        <taxon>Fungi incertae sedis</taxon>
        <taxon>Zoopagomycota</taxon>
        <taxon>Kickxellomycotina</taxon>
        <taxon>Kickxellomycetes</taxon>
        <taxon>Kickxellales</taxon>
        <taxon>Kickxellaceae</taxon>
        <taxon>Coemansia</taxon>
    </lineage>
</organism>
<keyword evidence="4" id="KW-0547">Nucleotide-binding</keyword>
<sequence length="553" mass="61966">MCLPFAQFLVILYDGQISLKGTPAELQMQGAFTKVLAEVENNKKKDATSEHKSKEKAAKEDSKVKSIEGILDSSITEDVSKGDRTTEESLVKTIKDKTSEDEYNIERLQKIAKQGNLGPNSNISALQGILVEDEEREEGLIKFEVWKTYISACGNKAFWISSFLLLALWQMVLIVQDYWIRVWINSNNGNTNASNPSISGRASISALPLPMSFYLAGSIYGSAVYLLPVSGSHMNNTVGAAAADMQNENIAITLNPVNREHHSSIYWLGIYVLIGFVNIFGRAIQNIVLFQAAIDASRTLHARLLRAVVHAIPRFFDSTPFGRIINRFSRDMQTIDEVTINNLISWLSEIIAVLGVYAVTSSVTPVFIFIAIAISIVYMIIAHYYLNTSRELKRLESNSMSPLLSLFGELIQGVSTIRAFGIKQYYIKEAVNRISAQNRSYFLSLSSIRWFAIRIDLAGAVVSFSCAMFIIRNLDRMDAGLAGFTLLYAFSLPERMHWVIRNYNTNELNMNAVERVKQYLSIKQEAALESKPEHKPPSIWPTKGEMQIENLVA</sequence>
<feature type="transmembrane region" description="Helical" evidence="8">
    <location>
        <begin position="451"/>
        <end position="471"/>
    </location>
</feature>
<evidence type="ECO:0000256" key="6">
    <source>
        <dbReference type="ARBA" id="ARBA00022989"/>
    </source>
</evidence>
<keyword evidence="11" id="KW-1185">Reference proteome</keyword>
<gene>
    <name evidence="10" type="ORF">EDC05_006544</name>
</gene>
<accession>A0ABQ8PCF9</accession>